<feature type="region of interest" description="Disordered" evidence="1">
    <location>
        <begin position="131"/>
        <end position="174"/>
    </location>
</feature>
<organism evidence="2 3">
    <name type="scientific">Seminavis robusta</name>
    <dbReference type="NCBI Taxonomy" id="568900"/>
    <lineage>
        <taxon>Eukaryota</taxon>
        <taxon>Sar</taxon>
        <taxon>Stramenopiles</taxon>
        <taxon>Ochrophyta</taxon>
        <taxon>Bacillariophyta</taxon>
        <taxon>Bacillariophyceae</taxon>
        <taxon>Bacillariophycidae</taxon>
        <taxon>Naviculales</taxon>
        <taxon>Naviculaceae</taxon>
        <taxon>Seminavis</taxon>
    </lineage>
</organism>
<dbReference type="Proteomes" id="UP001153069">
    <property type="component" value="Unassembled WGS sequence"/>
</dbReference>
<evidence type="ECO:0000313" key="3">
    <source>
        <dbReference type="Proteomes" id="UP001153069"/>
    </source>
</evidence>
<accession>A0A9N8HY40</accession>
<proteinExistence type="predicted"/>
<dbReference type="AlphaFoldDB" id="A0A9N8HY40"/>
<feature type="compositionally biased region" description="Basic and acidic residues" evidence="1">
    <location>
        <begin position="133"/>
        <end position="174"/>
    </location>
</feature>
<evidence type="ECO:0000313" key="2">
    <source>
        <dbReference type="EMBL" id="CAB9531503.1"/>
    </source>
</evidence>
<sequence>MSRKPRTGCHGNLSISKYRAIAKAKAAHAMAQDPTDKAKAAAVLIEHGLLMSTNEQLKSKDLLDSNVDEDEAKNEDVMQEAMIYKVSGPATAKAKHRAISKAKAAYGMAKDPMDKAKAAAVLIEHGLLPSANEELKPKNPKDLKSKDEEELKPKNPKDLKSKDEEEPQEVHEDANMQEAHEATHANMQEAHEVTHEVTHEATHTTIEEIVLCLASAGIVWVVFDAFKA</sequence>
<dbReference type="EMBL" id="CAICTM010003609">
    <property type="protein sequence ID" value="CAB9531503.1"/>
    <property type="molecule type" value="Genomic_DNA"/>
</dbReference>
<protein>
    <submittedName>
        <fullName evidence="2">Uncharacterized protein</fullName>
    </submittedName>
</protein>
<comment type="caution">
    <text evidence="2">The sequence shown here is derived from an EMBL/GenBank/DDBJ whole genome shotgun (WGS) entry which is preliminary data.</text>
</comment>
<keyword evidence="3" id="KW-1185">Reference proteome</keyword>
<evidence type="ECO:0000256" key="1">
    <source>
        <dbReference type="SAM" id="MobiDB-lite"/>
    </source>
</evidence>
<gene>
    <name evidence="2" type="ORF">SEMRO_3611_G349660.1</name>
</gene>
<name>A0A9N8HY40_9STRA</name>
<reference evidence="2" key="1">
    <citation type="submission" date="2020-06" db="EMBL/GenBank/DDBJ databases">
        <authorList>
            <consortium name="Plant Systems Biology data submission"/>
        </authorList>
    </citation>
    <scope>NUCLEOTIDE SEQUENCE</scope>
    <source>
        <strain evidence="2">D6</strain>
    </source>
</reference>